<proteinExistence type="predicted"/>
<gene>
    <name evidence="1" type="ORF">ACJMK2_001579</name>
</gene>
<dbReference type="Proteomes" id="UP001634394">
    <property type="component" value="Unassembled WGS sequence"/>
</dbReference>
<evidence type="ECO:0008006" key="3">
    <source>
        <dbReference type="Google" id="ProtNLM"/>
    </source>
</evidence>
<keyword evidence="2" id="KW-1185">Reference proteome</keyword>
<sequence length="148" mass="17003">MIGYALRLVLLAEEEPEKPYGKNNQPTRSIQPCLKNQFSDQNCHVFGHHRRANIDVIERFFGLPLGRFRRLKNLRTVLVKTAVIIIIKCCVVHNACPVHHEEVDDFMQVNENLADNQGTIHVVDIEENDANGVLKRHFIAKNIDLAQR</sequence>
<evidence type="ECO:0000313" key="2">
    <source>
        <dbReference type="Proteomes" id="UP001634394"/>
    </source>
</evidence>
<evidence type="ECO:0000313" key="1">
    <source>
        <dbReference type="EMBL" id="KAL3889232.1"/>
    </source>
</evidence>
<organism evidence="1 2">
    <name type="scientific">Sinanodonta woodiana</name>
    <name type="common">Chinese pond mussel</name>
    <name type="synonym">Anodonta woodiana</name>
    <dbReference type="NCBI Taxonomy" id="1069815"/>
    <lineage>
        <taxon>Eukaryota</taxon>
        <taxon>Metazoa</taxon>
        <taxon>Spiralia</taxon>
        <taxon>Lophotrochozoa</taxon>
        <taxon>Mollusca</taxon>
        <taxon>Bivalvia</taxon>
        <taxon>Autobranchia</taxon>
        <taxon>Heteroconchia</taxon>
        <taxon>Palaeoheterodonta</taxon>
        <taxon>Unionida</taxon>
        <taxon>Unionoidea</taxon>
        <taxon>Unionidae</taxon>
        <taxon>Unioninae</taxon>
        <taxon>Sinanodonta</taxon>
    </lineage>
</organism>
<accession>A0ABD3XSN2</accession>
<dbReference type="EMBL" id="JBJQND010000001">
    <property type="protein sequence ID" value="KAL3889232.1"/>
    <property type="molecule type" value="Genomic_DNA"/>
</dbReference>
<comment type="caution">
    <text evidence="1">The sequence shown here is derived from an EMBL/GenBank/DDBJ whole genome shotgun (WGS) entry which is preliminary data.</text>
</comment>
<protein>
    <recommendedName>
        <fullName evidence="3">DDE Tnp4 domain-containing protein</fullName>
    </recommendedName>
</protein>
<reference evidence="1 2" key="1">
    <citation type="submission" date="2024-11" db="EMBL/GenBank/DDBJ databases">
        <title>Chromosome-level genome assembly of the freshwater bivalve Anodonta woodiana.</title>
        <authorList>
            <person name="Chen X."/>
        </authorList>
    </citation>
    <scope>NUCLEOTIDE SEQUENCE [LARGE SCALE GENOMIC DNA]</scope>
    <source>
        <strain evidence="1">MN2024</strain>
        <tissue evidence="1">Gills</tissue>
    </source>
</reference>
<name>A0ABD3XSN2_SINWO</name>
<dbReference type="AlphaFoldDB" id="A0ABD3XSN2"/>